<feature type="compositionally biased region" description="Basic residues" evidence="1">
    <location>
        <begin position="96"/>
        <end position="143"/>
    </location>
</feature>
<dbReference type="AlphaFoldDB" id="A0A6J4QD91"/>
<reference evidence="2" key="1">
    <citation type="submission" date="2020-02" db="EMBL/GenBank/DDBJ databases">
        <authorList>
            <person name="Meier V. D."/>
        </authorList>
    </citation>
    <scope>NUCLEOTIDE SEQUENCE</scope>
    <source>
        <strain evidence="2">AVDCRST_MAG01</strain>
    </source>
</reference>
<proteinExistence type="predicted"/>
<feature type="compositionally biased region" description="Basic residues" evidence="1">
    <location>
        <begin position="151"/>
        <end position="169"/>
    </location>
</feature>
<dbReference type="EMBL" id="CADCUW010000479">
    <property type="protein sequence ID" value="CAA9441539.1"/>
    <property type="molecule type" value="Genomic_DNA"/>
</dbReference>
<accession>A0A6J4QD91</accession>
<evidence type="ECO:0000313" key="2">
    <source>
        <dbReference type="EMBL" id="CAA9441539.1"/>
    </source>
</evidence>
<name>A0A6J4QD91_9ACTN</name>
<protein>
    <submittedName>
        <fullName evidence="2">Transcriptional regulator, MarR family</fullName>
    </submittedName>
</protein>
<organism evidence="2">
    <name type="scientific">uncultured Rubrobacteraceae bacterium</name>
    <dbReference type="NCBI Taxonomy" id="349277"/>
    <lineage>
        <taxon>Bacteria</taxon>
        <taxon>Bacillati</taxon>
        <taxon>Actinomycetota</taxon>
        <taxon>Rubrobacteria</taxon>
        <taxon>Rubrobacterales</taxon>
        <taxon>Rubrobacteraceae</taxon>
        <taxon>environmental samples</taxon>
    </lineage>
</organism>
<feature type="region of interest" description="Disordered" evidence="1">
    <location>
        <begin position="1"/>
        <end position="169"/>
    </location>
</feature>
<evidence type="ECO:0000256" key="1">
    <source>
        <dbReference type="SAM" id="MobiDB-lite"/>
    </source>
</evidence>
<feature type="non-terminal residue" evidence="2">
    <location>
        <position position="169"/>
    </location>
</feature>
<gene>
    <name evidence="2" type="ORF">AVDCRST_MAG01-01-3699</name>
</gene>
<feature type="non-terminal residue" evidence="2">
    <location>
        <position position="1"/>
    </location>
</feature>
<feature type="compositionally biased region" description="Low complexity" evidence="1">
    <location>
        <begin position="18"/>
        <end position="30"/>
    </location>
</feature>
<feature type="compositionally biased region" description="Basic and acidic residues" evidence="1">
    <location>
        <begin position="37"/>
        <end position="49"/>
    </location>
</feature>
<sequence length="169" mass="17966">GEYRETRRGGVQPGGVGPVALAGPADPRAAAGGGRGPDARKRAVGDRVRRAGQPPLRAGARAAHGRVGGGDVAFGQPHHAGRGRAEVPRSRAQGSPRRRRAGRRRRADRGRARPPARRRPPPRRQRARAGARPRAARLGRRARGGSAACGRRQRARPPATARRRHEAGV</sequence>